<dbReference type="InterPro" id="IPR050248">
    <property type="entry name" value="Polysacc_deacetylase_ArnD"/>
</dbReference>
<dbReference type="PANTHER" id="PTHR10587">
    <property type="entry name" value="GLYCOSYL TRANSFERASE-RELATED"/>
    <property type="match status" value="1"/>
</dbReference>
<accession>A0A1E3QNJ2</accession>
<dbReference type="GO" id="GO:0030476">
    <property type="term" value="P:ascospore wall assembly"/>
    <property type="evidence" value="ECO:0007669"/>
    <property type="project" value="TreeGrafter"/>
</dbReference>
<keyword evidence="4" id="KW-0624">Polysaccharide degradation</keyword>
<dbReference type="OrthoDB" id="2125469at2759"/>
<keyword evidence="4" id="KW-0146">Chitin degradation</keyword>
<evidence type="ECO:0000256" key="7">
    <source>
        <dbReference type="ARBA" id="ARBA00048494"/>
    </source>
</evidence>
<evidence type="ECO:0000256" key="2">
    <source>
        <dbReference type="ARBA" id="ARBA00022723"/>
    </source>
</evidence>
<evidence type="ECO:0000256" key="5">
    <source>
        <dbReference type="ARBA" id="ARBA00023285"/>
    </source>
</evidence>
<reference evidence="10" key="1">
    <citation type="submission" date="2016-05" db="EMBL/GenBank/DDBJ databases">
        <title>Comparative genomics of biotechnologically important yeasts.</title>
        <authorList>
            <consortium name="DOE Joint Genome Institute"/>
            <person name="Riley R."/>
            <person name="Haridas S."/>
            <person name="Wolfe K.H."/>
            <person name="Lopes M.R."/>
            <person name="Hittinger C.T."/>
            <person name="Goker M."/>
            <person name="Salamov A."/>
            <person name="Wisecaver J."/>
            <person name="Long T.M."/>
            <person name="Aerts A.L."/>
            <person name="Barry K."/>
            <person name="Choi C."/>
            <person name="Clum A."/>
            <person name="Coughlan A.Y."/>
            <person name="Deshpande S."/>
            <person name="Douglass A.P."/>
            <person name="Hanson S.J."/>
            <person name="Klenk H.-P."/>
            <person name="Labutti K."/>
            <person name="Lapidus A."/>
            <person name="Lindquist E."/>
            <person name="Lipzen A."/>
            <person name="Meier-Kolthoff J.P."/>
            <person name="Ohm R.A."/>
            <person name="Otillar R.P."/>
            <person name="Pangilinan J."/>
            <person name="Peng Y."/>
            <person name="Rokas A."/>
            <person name="Rosa C.A."/>
            <person name="Scheuner C."/>
            <person name="Sibirny A.A."/>
            <person name="Slot J.C."/>
            <person name="Stielow J.B."/>
            <person name="Sun H."/>
            <person name="Kurtzman C.P."/>
            <person name="Blackwell M."/>
            <person name="Grigoriev I.V."/>
            <person name="Jeffries T.W."/>
        </authorList>
    </citation>
    <scope>NUCLEOTIDE SEQUENCE [LARGE SCALE GENOMIC DNA]</scope>
    <source>
        <strain evidence="10">NRRL Y-12698</strain>
    </source>
</reference>
<dbReference type="GO" id="GO:0004099">
    <property type="term" value="F:chitin deacetylase activity"/>
    <property type="evidence" value="ECO:0007669"/>
    <property type="project" value="UniProtKB-EC"/>
</dbReference>
<dbReference type="PROSITE" id="PS51677">
    <property type="entry name" value="NODB"/>
    <property type="match status" value="1"/>
</dbReference>
<feature type="domain" description="NodB homology" evidence="8">
    <location>
        <begin position="137"/>
        <end position="326"/>
    </location>
</feature>
<dbReference type="SUPFAM" id="SSF88713">
    <property type="entry name" value="Glycoside hydrolase/deacetylase"/>
    <property type="match status" value="1"/>
</dbReference>
<dbReference type="InterPro" id="IPR011330">
    <property type="entry name" value="Glyco_hydro/deAcase_b/a-brl"/>
</dbReference>
<dbReference type="Pfam" id="PF01522">
    <property type="entry name" value="Polysacc_deac_1"/>
    <property type="match status" value="1"/>
</dbReference>
<dbReference type="GO" id="GO:0005628">
    <property type="term" value="C:prospore membrane"/>
    <property type="evidence" value="ECO:0007669"/>
    <property type="project" value="TreeGrafter"/>
</dbReference>
<protein>
    <recommendedName>
        <fullName evidence="6">chitin deacetylase</fullName>
        <ecNumber evidence="6">3.5.1.41</ecNumber>
    </recommendedName>
</protein>
<keyword evidence="2" id="KW-0479">Metal-binding</keyword>
<dbReference type="Gene3D" id="3.20.20.370">
    <property type="entry name" value="Glycoside hydrolase/deacetylase"/>
    <property type="match status" value="1"/>
</dbReference>
<dbReference type="Proteomes" id="UP000094336">
    <property type="component" value="Unassembled WGS sequence"/>
</dbReference>
<keyword evidence="3" id="KW-0378">Hydrolase</keyword>
<evidence type="ECO:0000259" key="8">
    <source>
        <dbReference type="PROSITE" id="PS51677"/>
    </source>
</evidence>
<organism evidence="9 10">
    <name type="scientific">Babjeviella inositovora NRRL Y-12698</name>
    <dbReference type="NCBI Taxonomy" id="984486"/>
    <lineage>
        <taxon>Eukaryota</taxon>
        <taxon>Fungi</taxon>
        <taxon>Dikarya</taxon>
        <taxon>Ascomycota</taxon>
        <taxon>Saccharomycotina</taxon>
        <taxon>Pichiomycetes</taxon>
        <taxon>Serinales incertae sedis</taxon>
        <taxon>Babjeviella</taxon>
    </lineage>
</organism>
<dbReference type="EMBL" id="KV454433">
    <property type="protein sequence ID" value="ODQ79208.1"/>
    <property type="molecule type" value="Genomic_DNA"/>
</dbReference>
<gene>
    <name evidence="9" type="ORF">BABINDRAFT_162247</name>
</gene>
<evidence type="ECO:0000256" key="1">
    <source>
        <dbReference type="ARBA" id="ARBA00001941"/>
    </source>
</evidence>
<dbReference type="STRING" id="984486.A0A1E3QNJ2"/>
<evidence type="ECO:0000256" key="4">
    <source>
        <dbReference type="ARBA" id="ARBA00023024"/>
    </source>
</evidence>
<dbReference type="GO" id="GO:0046872">
    <property type="term" value="F:metal ion binding"/>
    <property type="evidence" value="ECO:0007669"/>
    <property type="project" value="UniProtKB-KW"/>
</dbReference>
<evidence type="ECO:0000313" key="9">
    <source>
        <dbReference type="EMBL" id="ODQ79208.1"/>
    </source>
</evidence>
<evidence type="ECO:0000256" key="6">
    <source>
        <dbReference type="ARBA" id="ARBA00024056"/>
    </source>
</evidence>
<comment type="catalytic activity">
    <reaction evidence="7">
        <text>[(1-&gt;4)-N-acetyl-beta-D-glucosaminyl](n) + n H2O = chitosan + n acetate</text>
        <dbReference type="Rhea" id="RHEA:10464"/>
        <dbReference type="Rhea" id="RHEA-COMP:9593"/>
        <dbReference type="Rhea" id="RHEA-COMP:9597"/>
        <dbReference type="ChEBI" id="CHEBI:15377"/>
        <dbReference type="ChEBI" id="CHEBI:17029"/>
        <dbReference type="ChEBI" id="CHEBI:30089"/>
        <dbReference type="ChEBI" id="CHEBI:57704"/>
        <dbReference type="EC" id="3.5.1.41"/>
    </reaction>
    <physiologicalReaction direction="left-to-right" evidence="7">
        <dbReference type="Rhea" id="RHEA:10465"/>
    </physiologicalReaction>
</comment>
<evidence type="ECO:0000313" key="10">
    <source>
        <dbReference type="Proteomes" id="UP000094336"/>
    </source>
</evidence>
<dbReference type="RefSeq" id="XP_018984536.1">
    <property type="nucleotide sequence ID" value="XM_019129245.1"/>
</dbReference>
<dbReference type="AlphaFoldDB" id="A0A1E3QNJ2"/>
<dbReference type="InterPro" id="IPR002509">
    <property type="entry name" value="NODB_dom"/>
</dbReference>
<comment type="cofactor">
    <cofactor evidence="1">
        <name>Co(2+)</name>
        <dbReference type="ChEBI" id="CHEBI:48828"/>
    </cofactor>
</comment>
<keyword evidence="10" id="KW-1185">Reference proteome</keyword>
<dbReference type="GO" id="GO:0005975">
    <property type="term" value="P:carbohydrate metabolic process"/>
    <property type="evidence" value="ECO:0007669"/>
    <property type="project" value="InterPro"/>
</dbReference>
<keyword evidence="4" id="KW-0119">Carbohydrate metabolism</keyword>
<keyword evidence="5" id="KW-0170">Cobalt</keyword>
<dbReference type="GO" id="GO:0006032">
    <property type="term" value="P:chitin catabolic process"/>
    <property type="evidence" value="ECO:0007669"/>
    <property type="project" value="UniProtKB-KW"/>
</dbReference>
<sequence length="338" mass="38256">MKPFTYLASGILSGTALGYTLPVEVNTMNHQKADERPPESPQAFESLNIHNQDGDKSPVGFNPVLQAQQPFPVWLTEVTGLTEWPGLDPPYIPLDFIDMNAIPKFPAHDFGVCPPVRDSCSFDCYKCVAFDDVYTCPKLSQTFDDGPSPATPKLLDHLQNPSTFFTLGTNVVRFPDVYLQIMAKGHVMASHTWGHRFLPALSNEDIIAQIQWSVWAMNATGNHLPKWFRPPYGGTDDRVRYIVRQFGMQSVLWDLDSFDWQLVSNERTETEIYGDARAWVAKRPKSGLILEHDGLIRTVNAAIEVNKIIGRDQLTVPQCVGGINYIKEFKKSWWRTPW</sequence>
<evidence type="ECO:0000256" key="3">
    <source>
        <dbReference type="ARBA" id="ARBA00022801"/>
    </source>
</evidence>
<proteinExistence type="predicted"/>
<dbReference type="GeneID" id="30147098"/>
<dbReference type="PANTHER" id="PTHR10587:SF133">
    <property type="entry name" value="CHITIN DEACETYLASE 1-RELATED"/>
    <property type="match status" value="1"/>
</dbReference>
<dbReference type="EC" id="3.5.1.41" evidence="6"/>
<name>A0A1E3QNJ2_9ASCO</name>